<feature type="coiled-coil region" evidence="1">
    <location>
        <begin position="74"/>
        <end position="101"/>
    </location>
</feature>
<keyword evidence="2" id="KW-0472">Membrane</keyword>
<evidence type="ECO:0000256" key="1">
    <source>
        <dbReference type="SAM" id="Coils"/>
    </source>
</evidence>
<accession>A0A085LTI0</accession>
<keyword evidence="2" id="KW-0812">Transmembrane</keyword>
<keyword evidence="1" id="KW-0175">Coiled coil</keyword>
<proteinExistence type="predicted"/>
<dbReference type="AlphaFoldDB" id="A0A085LTI0"/>
<gene>
    <name evidence="3" type="ORF">M513_10853</name>
    <name evidence="4" type="ORF">M514_10853</name>
</gene>
<evidence type="ECO:0000313" key="3">
    <source>
        <dbReference type="EMBL" id="KFD48276.1"/>
    </source>
</evidence>
<evidence type="ECO:0000256" key="2">
    <source>
        <dbReference type="SAM" id="Phobius"/>
    </source>
</evidence>
<protein>
    <submittedName>
        <fullName evidence="3">Uncharacterized protein</fullName>
    </submittedName>
</protein>
<keyword evidence="2" id="KW-1133">Transmembrane helix</keyword>
<dbReference type="Proteomes" id="UP000030764">
    <property type="component" value="Unassembled WGS sequence"/>
</dbReference>
<name>A0A085LTI0_9BILA</name>
<evidence type="ECO:0000313" key="4">
    <source>
        <dbReference type="EMBL" id="KFD63268.1"/>
    </source>
</evidence>
<evidence type="ECO:0000313" key="5">
    <source>
        <dbReference type="Proteomes" id="UP000030764"/>
    </source>
</evidence>
<organism evidence="3 5">
    <name type="scientific">Trichuris suis</name>
    <name type="common">pig whipworm</name>
    <dbReference type="NCBI Taxonomy" id="68888"/>
    <lineage>
        <taxon>Eukaryota</taxon>
        <taxon>Metazoa</taxon>
        <taxon>Ecdysozoa</taxon>
        <taxon>Nematoda</taxon>
        <taxon>Enoplea</taxon>
        <taxon>Dorylaimia</taxon>
        <taxon>Trichinellida</taxon>
        <taxon>Trichuridae</taxon>
        <taxon>Trichuris</taxon>
    </lineage>
</organism>
<sequence>MGRSSMFRTFPILNVLITVSPLIAINIILLLNDSFRWFEKVTYGWSRCCMLFVLTAIGVASLLAWRVYREAQQMEIINSAIAELQEDIINAKEELAALGVELS</sequence>
<dbReference type="Proteomes" id="UP000030758">
    <property type="component" value="Unassembled WGS sequence"/>
</dbReference>
<feature type="transmembrane region" description="Helical" evidence="2">
    <location>
        <begin position="12"/>
        <end position="31"/>
    </location>
</feature>
<dbReference type="EMBL" id="KL363298">
    <property type="protein sequence ID" value="KFD48276.1"/>
    <property type="molecule type" value="Genomic_DNA"/>
</dbReference>
<reference evidence="3 5" key="1">
    <citation type="journal article" date="2014" name="Nat. Genet.">
        <title>Genome and transcriptome of the porcine whipworm Trichuris suis.</title>
        <authorList>
            <person name="Jex A.R."/>
            <person name="Nejsum P."/>
            <person name="Schwarz E.M."/>
            <person name="Hu L."/>
            <person name="Young N.D."/>
            <person name="Hall R.S."/>
            <person name="Korhonen P.K."/>
            <person name="Liao S."/>
            <person name="Thamsborg S."/>
            <person name="Xia J."/>
            <person name="Xu P."/>
            <person name="Wang S."/>
            <person name="Scheerlinck J.P."/>
            <person name="Hofmann A."/>
            <person name="Sternberg P.W."/>
            <person name="Wang J."/>
            <person name="Gasser R.B."/>
        </authorList>
    </citation>
    <scope>NUCLEOTIDE SEQUENCE [LARGE SCALE GENOMIC DNA]</scope>
    <source>
        <strain evidence="4">DCEP-RM93F</strain>
        <strain evidence="3">DCEP-RM93M</strain>
    </source>
</reference>
<feature type="transmembrane region" description="Helical" evidence="2">
    <location>
        <begin position="43"/>
        <end position="65"/>
    </location>
</feature>
<dbReference type="EMBL" id="KL367577">
    <property type="protein sequence ID" value="KFD63268.1"/>
    <property type="molecule type" value="Genomic_DNA"/>
</dbReference>
<keyword evidence="5" id="KW-1185">Reference proteome</keyword>